<dbReference type="Gene3D" id="3.30.200.20">
    <property type="entry name" value="Phosphorylase Kinase, domain 1"/>
    <property type="match status" value="1"/>
</dbReference>
<dbReference type="PANTHER" id="PTHR45646:SF11">
    <property type="entry name" value="SERINE_THREONINE-PROTEIN KINASE DOA"/>
    <property type="match status" value="1"/>
</dbReference>
<dbReference type="PANTHER" id="PTHR45646">
    <property type="entry name" value="SERINE/THREONINE-PROTEIN KINASE DOA-RELATED"/>
    <property type="match status" value="1"/>
</dbReference>
<dbReference type="InterPro" id="IPR011009">
    <property type="entry name" value="Kinase-like_dom_sf"/>
</dbReference>
<protein>
    <submittedName>
        <fullName evidence="7">Kinase-like protein</fullName>
    </submittedName>
</protein>
<keyword evidence="8" id="KW-1185">Reference proteome</keyword>
<evidence type="ECO:0000256" key="3">
    <source>
        <dbReference type="ARBA" id="ARBA00022741"/>
    </source>
</evidence>
<gene>
    <name evidence="7" type="ORF">K432DRAFT_342835</name>
</gene>
<keyword evidence="1" id="KW-0723">Serine/threonine-protein kinase</keyword>
<accession>A0A8E2EKF7</accession>
<sequence>MEDLSIYHASDLLHTQETMSLYRAGGFHPVCLGDTLNQNRYELRHKLGWGGFSTVWLARDRKLEKWVSVKIIIADCLEQSRDLLILQLLRQKQVSKYIVELLDSFTHQGPNGNHQCLVFELLGPTIDHVVADYGISEDRLEPEVILKITRQLLHIVASIHKAGCAHGDISGTNIAFTSYDLTRSSETEILRILGTPECEVLARLDGRPLGPGLPRQLVKAAIWEDWTEEDEESIRLIDFGQAFACGNAPSRLAQPSGLEAPETIFTVTFDYRVDLWRVGCTIYTLLFASRPFQSLGTIDYVVMQMINFVEELPKEWAQKWRTIKERAGRTYVNLQSTDDTGRSKLEQKFNNQVHDPSLKALLPVIKGLMKFLPSARMEASEALQLLDSLANLEPEASENEEN</sequence>
<evidence type="ECO:0000256" key="4">
    <source>
        <dbReference type="ARBA" id="ARBA00022777"/>
    </source>
</evidence>
<evidence type="ECO:0000313" key="7">
    <source>
        <dbReference type="EMBL" id="OCK85615.1"/>
    </source>
</evidence>
<reference evidence="7 8" key="1">
    <citation type="journal article" date="2016" name="Nat. Commun.">
        <title>Ectomycorrhizal ecology is imprinted in the genome of the dominant symbiotic fungus Cenococcum geophilum.</title>
        <authorList>
            <consortium name="DOE Joint Genome Institute"/>
            <person name="Peter M."/>
            <person name="Kohler A."/>
            <person name="Ohm R.A."/>
            <person name="Kuo A."/>
            <person name="Krutzmann J."/>
            <person name="Morin E."/>
            <person name="Arend M."/>
            <person name="Barry K.W."/>
            <person name="Binder M."/>
            <person name="Choi C."/>
            <person name="Clum A."/>
            <person name="Copeland A."/>
            <person name="Grisel N."/>
            <person name="Haridas S."/>
            <person name="Kipfer T."/>
            <person name="LaButti K."/>
            <person name="Lindquist E."/>
            <person name="Lipzen A."/>
            <person name="Maire R."/>
            <person name="Meier B."/>
            <person name="Mihaltcheva S."/>
            <person name="Molinier V."/>
            <person name="Murat C."/>
            <person name="Poggeler S."/>
            <person name="Quandt C.A."/>
            <person name="Sperisen C."/>
            <person name="Tritt A."/>
            <person name="Tisserant E."/>
            <person name="Crous P.W."/>
            <person name="Henrissat B."/>
            <person name="Nehls U."/>
            <person name="Egli S."/>
            <person name="Spatafora J.W."/>
            <person name="Grigoriev I.V."/>
            <person name="Martin F.M."/>
        </authorList>
    </citation>
    <scope>NUCLEOTIDE SEQUENCE [LARGE SCALE GENOMIC DNA]</scope>
    <source>
        <strain evidence="7 8">CBS 459.81</strain>
    </source>
</reference>
<evidence type="ECO:0000256" key="2">
    <source>
        <dbReference type="ARBA" id="ARBA00022679"/>
    </source>
</evidence>
<dbReference type="EMBL" id="KV744816">
    <property type="protein sequence ID" value="OCK85615.1"/>
    <property type="molecule type" value="Genomic_DNA"/>
</dbReference>
<evidence type="ECO:0000259" key="6">
    <source>
        <dbReference type="PROSITE" id="PS50011"/>
    </source>
</evidence>
<dbReference type="GO" id="GO:0005634">
    <property type="term" value="C:nucleus"/>
    <property type="evidence" value="ECO:0007669"/>
    <property type="project" value="TreeGrafter"/>
</dbReference>
<keyword evidence="4 7" id="KW-0418">Kinase</keyword>
<dbReference type="OrthoDB" id="3940539at2759"/>
<evidence type="ECO:0000256" key="5">
    <source>
        <dbReference type="ARBA" id="ARBA00022840"/>
    </source>
</evidence>
<organism evidence="7 8">
    <name type="scientific">Lepidopterella palustris CBS 459.81</name>
    <dbReference type="NCBI Taxonomy" id="1314670"/>
    <lineage>
        <taxon>Eukaryota</taxon>
        <taxon>Fungi</taxon>
        <taxon>Dikarya</taxon>
        <taxon>Ascomycota</taxon>
        <taxon>Pezizomycotina</taxon>
        <taxon>Dothideomycetes</taxon>
        <taxon>Pleosporomycetidae</taxon>
        <taxon>Mytilinidiales</taxon>
        <taxon>Argynnaceae</taxon>
        <taxon>Lepidopterella</taxon>
    </lineage>
</organism>
<dbReference type="Pfam" id="PF00069">
    <property type="entry name" value="Pkinase"/>
    <property type="match status" value="2"/>
</dbReference>
<dbReference type="SMART" id="SM00220">
    <property type="entry name" value="S_TKc"/>
    <property type="match status" value="1"/>
</dbReference>
<dbReference type="GO" id="GO:0005524">
    <property type="term" value="F:ATP binding"/>
    <property type="evidence" value="ECO:0007669"/>
    <property type="project" value="UniProtKB-KW"/>
</dbReference>
<dbReference type="InterPro" id="IPR000719">
    <property type="entry name" value="Prot_kinase_dom"/>
</dbReference>
<keyword evidence="3" id="KW-0547">Nucleotide-binding</keyword>
<dbReference type="Proteomes" id="UP000250266">
    <property type="component" value="Unassembled WGS sequence"/>
</dbReference>
<dbReference type="AlphaFoldDB" id="A0A8E2EKF7"/>
<proteinExistence type="predicted"/>
<dbReference type="PROSITE" id="PS50011">
    <property type="entry name" value="PROTEIN_KINASE_DOM"/>
    <property type="match status" value="1"/>
</dbReference>
<dbReference type="SUPFAM" id="SSF56112">
    <property type="entry name" value="Protein kinase-like (PK-like)"/>
    <property type="match status" value="1"/>
</dbReference>
<dbReference type="Gene3D" id="1.10.510.10">
    <property type="entry name" value="Transferase(Phosphotransferase) domain 1"/>
    <property type="match status" value="1"/>
</dbReference>
<evidence type="ECO:0000313" key="8">
    <source>
        <dbReference type="Proteomes" id="UP000250266"/>
    </source>
</evidence>
<evidence type="ECO:0000256" key="1">
    <source>
        <dbReference type="ARBA" id="ARBA00022527"/>
    </source>
</evidence>
<name>A0A8E2EKF7_9PEZI</name>
<dbReference type="GO" id="GO:0043484">
    <property type="term" value="P:regulation of RNA splicing"/>
    <property type="evidence" value="ECO:0007669"/>
    <property type="project" value="TreeGrafter"/>
</dbReference>
<dbReference type="InterPro" id="IPR051175">
    <property type="entry name" value="CLK_kinases"/>
</dbReference>
<keyword evidence="2" id="KW-0808">Transferase</keyword>
<feature type="domain" description="Protein kinase" evidence="6">
    <location>
        <begin position="41"/>
        <end position="389"/>
    </location>
</feature>
<keyword evidence="5" id="KW-0067">ATP-binding</keyword>
<dbReference type="GO" id="GO:0004674">
    <property type="term" value="F:protein serine/threonine kinase activity"/>
    <property type="evidence" value="ECO:0007669"/>
    <property type="project" value="UniProtKB-KW"/>
</dbReference>